<gene>
    <name evidence="3" type="ORF">PTTG_12184</name>
</gene>
<evidence type="ECO:0000313" key="5">
    <source>
        <dbReference type="Proteomes" id="UP000005240"/>
    </source>
</evidence>
<feature type="region of interest" description="Disordered" evidence="1">
    <location>
        <begin position="162"/>
        <end position="191"/>
    </location>
</feature>
<feature type="region of interest" description="Disordered" evidence="1">
    <location>
        <begin position="58"/>
        <end position="79"/>
    </location>
</feature>
<name>A0A180H2Z6_PUCT1</name>
<dbReference type="VEuPathDB" id="FungiDB:PTTG_12184"/>
<evidence type="ECO:0000256" key="1">
    <source>
        <dbReference type="SAM" id="MobiDB-lite"/>
    </source>
</evidence>
<accession>A0A180H2Z6</accession>
<dbReference type="EMBL" id="ADAS02000003">
    <property type="protein sequence ID" value="OAV99386.1"/>
    <property type="molecule type" value="Genomic_DNA"/>
</dbReference>
<evidence type="ECO:0000256" key="2">
    <source>
        <dbReference type="SAM" id="SignalP"/>
    </source>
</evidence>
<evidence type="ECO:0000313" key="3">
    <source>
        <dbReference type="EMBL" id="OAV99386.1"/>
    </source>
</evidence>
<feature type="chain" id="PRO_5008110588" evidence="2">
    <location>
        <begin position="22"/>
        <end position="270"/>
    </location>
</feature>
<dbReference type="AlphaFoldDB" id="A0A180H2Z6"/>
<protein>
    <submittedName>
        <fullName evidence="3 4">Uncharacterized protein</fullName>
    </submittedName>
</protein>
<reference evidence="4" key="4">
    <citation type="submission" date="2025-05" db="UniProtKB">
        <authorList>
            <consortium name="EnsemblFungi"/>
        </authorList>
    </citation>
    <scope>IDENTIFICATION</scope>
    <source>
        <strain evidence="4">isolate 1-1 / race 1 (BBBD)</strain>
    </source>
</reference>
<keyword evidence="2" id="KW-0732">Signal</keyword>
<sequence length="270" mass="30231">MKSHLAAVLLIQAILLHQIQAMVTTRKSNARTKSWLSEALDFKQVVGLRSPTRYTVEAVSPQATPPRFSNGSPSSLEASPPRFANANHNASPLNSVMARIAERSFKKYTGLKFGTITFDIVEPVARGKYSPSLNTIREDEIFVPSKPFKKLASDKKLRVQNIKISDTPQKEEPRLKKLSPAADPQEKRPRLVKVQSIRTSSQRDLLESTVRVPDVPKPAGNNRSRYDQKPKVDFLLPTSSKPKRFSCLPCHLIARRKKPEERVNPFSAAA</sequence>
<feature type="compositionally biased region" description="Polar residues" evidence="1">
    <location>
        <begin position="67"/>
        <end position="77"/>
    </location>
</feature>
<dbReference type="Proteomes" id="UP000005240">
    <property type="component" value="Unassembled WGS sequence"/>
</dbReference>
<evidence type="ECO:0000313" key="4">
    <source>
        <dbReference type="EnsemblFungi" id="PTTG_12184-t43_1-p1"/>
    </source>
</evidence>
<feature type="region of interest" description="Disordered" evidence="1">
    <location>
        <begin position="212"/>
        <end position="237"/>
    </location>
</feature>
<dbReference type="EnsemblFungi" id="PTTG_12184-t43_1">
    <property type="protein sequence ID" value="PTTG_12184-t43_1-p1"/>
    <property type="gene ID" value="PTTG_12184"/>
</dbReference>
<reference evidence="4 5" key="3">
    <citation type="journal article" date="2017" name="G3 (Bethesda)">
        <title>Comparative analysis highlights variable genome content of wheat rusts and divergence of the mating loci.</title>
        <authorList>
            <person name="Cuomo C.A."/>
            <person name="Bakkeren G."/>
            <person name="Khalil H.B."/>
            <person name="Panwar V."/>
            <person name="Joly D."/>
            <person name="Linning R."/>
            <person name="Sakthikumar S."/>
            <person name="Song X."/>
            <person name="Adiconis X."/>
            <person name="Fan L."/>
            <person name="Goldberg J.M."/>
            <person name="Levin J.Z."/>
            <person name="Young S."/>
            <person name="Zeng Q."/>
            <person name="Anikster Y."/>
            <person name="Bruce M."/>
            <person name="Wang M."/>
            <person name="Yin C."/>
            <person name="McCallum B."/>
            <person name="Szabo L.J."/>
            <person name="Hulbert S."/>
            <person name="Chen X."/>
            <person name="Fellers J.P."/>
        </authorList>
    </citation>
    <scope>NUCLEOTIDE SEQUENCE</scope>
    <source>
        <strain evidence="4">isolate 1-1 / race 1 (BBBD)</strain>
        <strain evidence="5">Isolate 1-1 / race 1 (BBBD)</strain>
    </source>
</reference>
<organism evidence="3">
    <name type="scientific">Puccinia triticina (isolate 1-1 / race 1 (BBBD))</name>
    <name type="common">Brown leaf rust fungus</name>
    <dbReference type="NCBI Taxonomy" id="630390"/>
    <lineage>
        <taxon>Eukaryota</taxon>
        <taxon>Fungi</taxon>
        <taxon>Dikarya</taxon>
        <taxon>Basidiomycota</taxon>
        <taxon>Pucciniomycotina</taxon>
        <taxon>Pucciniomycetes</taxon>
        <taxon>Pucciniales</taxon>
        <taxon>Pucciniaceae</taxon>
        <taxon>Puccinia</taxon>
    </lineage>
</organism>
<reference evidence="3" key="2">
    <citation type="submission" date="2016-05" db="EMBL/GenBank/DDBJ databases">
        <title>Comparative analysis highlights variable genome content of wheat rusts and divergence of the mating loci.</title>
        <authorList>
            <person name="Cuomo C.A."/>
            <person name="Bakkeren G."/>
            <person name="Szabo L."/>
            <person name="Khalil H."/>
            <person name="Joly D."/>
            <person name="Goldberg J."/>
            <person name="Young S."/>
            <person name="Zeng Q."/>
            <person name="Fellers J."/>
        </authorList>
    </citation>
    <scope>NUCLEOTIDE SEQUENCE [LARGE SCALE GENOMIC DNA]</scope>
    <source>
        <strain evidence="3">1-1 BBBD Race 1</strain>
    </source>
</reference>
<feature type="signal peptide" evidence="2">
    <location>
        <begin position="1"/>
        <end position="21"/>
    </location>
</feature>
<proteinExistence type="predicted"/>
<keyword evidence="5" id="KW-1185">Reference proteome</keyword>
<reference evidence="3" key="1">
    <citation type="submission" date="2009-11" db="EMBL/GenBank/DDBJ databases">
        <authorList>
            <consortium name="The Broad Institute Genome Sequencing Platform"/>
            <person name="Ward D."/>
            <person name="Feldgarden M."/>
            <person name="Earl A."/>
            <person name="Young S.K."/>
            <person name="Zeng Q."/>
            <person name="Koehrsen M."/>
            <person name="Alvarado L."/>
            <person name="Berlin A."/>
            <person name="Bochicchio J."/>
            <person name="Borenstein D."/>
            <person name="Chapman S.B."/>
            <person name="Chen Z."/>
            <person name="Engels R."/>
            <person name="Freedman E."/>
            <person name="Gellesch M."/>
            <person name="Goldberg J."/>
            <person name="Griggs A."/>
            <person name="Gujja S."/>
            <person name="Heilman E."/>
            <person name="Heiman D."/>
            <person name="Hepburn T."/>
            <person name="Howarth C."/>
            <person name="Jen D."/>
            <person name="Larson L."/>
            <person name="Lewis B."/>
            <person name="Mehta T."/>
            <person name="Park D."/>
            <person name="Pearson M."/>
            <person name="Roberts A."/>
            <person name="Saif S."/>
            <person name="Shea T."/>
            <person name="Shenoy N."/>
            <person name="Sisk P."/>
            <person name="Stolte C."/>
            <person name="Sykes S."/>
            <person name="Thomson T."/>
            <person name="Walk T."/>
            <person name="White J."/>
            <person name="Yandava C."/>
            <person name="Izard J."/>
            <person name="Baranova O.V."/>
            <person name="Blanton J.M."/>
            <person name="Tanner A.C."/>
            <person name="Dewhirst F.E."/>
            <person name="Haas B."/>
            <person name="Nusbaum C."/>
            <person name="Birren B."/>
        </authorList>
    </citation>
    <scope>NUCLEOTIDE SEQUENCE [LARGE SCALE GENOMIC DNA]</scope>
    <source>
        <strain evidence="3">1-1 BBBD Race 1</strain>
    </source>
</reference>